<name>A0A6J6DNZ9_9ZZZZ</name>
<accession>A0A6J6DNZ9</accession>
<reference evidence="2" key="1">
    <citation type="submission" date="2020-05" db="EMBL/GenBank/DDBJ databases">
        <authorList>
            <person name="Chiriac C."/>
            <person name="Salcher M."/>
            <person name="Ghai R."/>
            <person name="Kavagutti S V."/>
        </authorList>
    </citation>
    <scope>NUCLEOTIDE SEQUENCE</scope>
</reference>
<dbReference type="SUPFAM" id="SSF55031">
    <property type="entry name" value="Bacterial exopeptidase dimerisation domain"/>
    <property type="match status" value="1"/>
</dbReference>
<sequence>MFLRELALRMGGHQVCTVGKIDLHPNLINVVPARAILTLDVRNTDEQLLIQAEKEISDFLAKVASEEQVSISTRPLARFEPVQFADSVINMVHEIAIEHGHTVRYMPSGAGHDAQMLARVCPSGMIFVQSRDGISHNAAEYTSPEDIEAGSNILLHSMLQMAQSEETFA</sequence>
<dbReference type="PANTHER" id="PTHR32494">
    <property type="entry name" value="ALLANTOATE DEIMINASE-RELATED"/>
    <property type="match status" value="1"/>
</dbReference>
<dbReference type="InterPro" id="IPR036264">
    <property type="entry name" value="Bact_exopeptidase_dim_dom"/>
</dbReference>
<dbReference type="InterPro" id="IPR010158">
    <property type="entry name" value="Amidase_Cbmase"/>
</dbReference>
<proteinExistence type="predicted"/>
<dbReference type="GO" id="GO:0016813">
    <property type="term" value="F:hydrolase activity, acting on carbon-nitrogen (but not peptide) bonds, in linear amidines"/>
    <property type="evidence" value="ECO:0007669"/>
    <property type="project" value="InterPro"/>
</dbReference>
<dbReference type="AlphaFoldDB" id="A0A6J6DNZ9"/>
<dbReference type="EMBL" id="CAEZTI010000090">
    <property type="protein sequence ID" value="CAB4563873.1"/>
    <property type="molecule type" value="Genomic_DNA"/>
</dbReference>
<dbReference type="InterPro" id="IPR002933">
    <property type="entry name" value="Peptidase_M20"/>
</dbReference>
<keyword evidence="1" id="KW-0378">Hydrolase</keyword>
<evidence type="ECO:0000313" key="2">
    <source>
        <dbReference type="EMBL" id="CAB4563873.1"/>
    </source>
</evidence>
<organism evidence="2">
    <name type="scientific">freshwater metagenome</name>
    <dbReference type="NCBI Taxonomy" id="449393"/>
    <lineage>
        <taxon>unclassified sequences</taxon>
        <taxon>metagenomes</taxon>
        <taxon>ecological metagenomes</taxon>
    </lineage>
</organism>
<gene>
    <name evidence="2" type="ORF">UFOPK1619_00547</name>
</gene>
<protein>
    <submittedName>
        <fullName evidence="2">Unannotated protein</fullName>
    </submittedName>
</protein>
<dbReference type="Pfam" id="PF01546">
    <property type="entry name" value="Peptidase_M20"/>
    <property type="match status" value="1"/>
</dbReference>
<dbReference type="Gene3D" id="3.40.630.10">
    <property type="entry name" value="Zn peptidases"/>
    <property type="match status" value="1"/>
</dbReference>
<dbReference type="PANTHER" id="PTHR32494:SF5">
    <property type="entry name" value="ALLANTOATE AMIDOHYDROLASE"/>
    <property type="match status" value="1"/>
</dbReference>
<evidence type="ECO:0000256" key="1">
    <source>
        <dbReference type="ARBA" id="ARBA00022801"/>
    </source>
</evidence>
<dbReference type="SUPFAM" id="SSF53187">
    <property type="entry name" value="Zn-dependent exopeptidases"/>
    <property type="match status" value="1"/>
</dbReference>